<accession>A0A6H5HBC1</accession>
<proteinExistence type="predicted"/>
<sequence length="387" mass="43124">MLPKFILSWDQCESYEWARIVLNKMVRATDPTDSSLFNTLNISDNRLAWLDPSFIGDWGKLDEVGIGRNPWVCDCENNWFLSELMPRIAQLHPEEASRLVFTNLLSSTEARAPATQLGSQSETRLIPGTVSVIPTSCTMAFWSEERCYGNGARDPNAGKAGPTCCHRSSQESKTIPKNVPSVFRTGVLFTSLGFSRVRIACSSGAASLWILLIASEGSHTNKTTGLQQIVSVRCEDDQNSTGLITTNDIYLIVVIPYWINLLRHSPTCIQTSQYTYLSAGLRTGNRGFSYFEHHRSNGPPPRRPCNQRAVISRRRRPFVRGSDGRELAPGEICRIHLRTAGGPTPASVYSTEEVSDAWVDTTTLVLLGLRYVPIPWITYLSHGDHDM</sequence>
<reference evidence="1 2" key="1">
    <citation type="submission" date="2020-02" db="EMBL/GenBank/DDBJ databases">
        <authorList>
            <person name="Ferguson B K."/>
        </authorList>
    </citation>
    <scope>NUCLEOTIDE SEQUENCE [LARGE SCALE GENOMIC DNA]</scope>
</reference>
<evidence type="ECO:0008006" key="3">
    <source>
        <dbReference type="Google" id="ProtNLM"/>
    </source>
</evidence>
<dbReference type="Proteomes" id="UP000479000">
    <property type="component" value="Unassembled WGS sequence"/>
</dbReference>
<dbReference type="SUPFAM" id="SSF52058">
    <property type="entry name" value="L domain-like"/>
    <property type="match status" value="1"/>
</dbReference>
<name>A0A6H5HBC1_9HEMI</name>
<keyword evidence="2" id="KW-1185">Reference proteome</keyword>
<evidence type="ECO:0000313" key="2">
    <source>
        <dbReference type="Proteomes" id="UP000479000"/>
    </source>
</evidence>
<organism evidence="1 2">
    <name type="scientific">Nesidiocoris tenuis</name>
    <dbReference type="NCBI Taxonomy" id="355587"/>
    <lineage>
        <taxon>Eukaryota</taxon>
        <taxon>Metazoa</taxon>
        <taxon>Ecdysozoa</taxon>
        <taxon>Arthropoda</taxon>
        <taxon>Hexapoda</taxon>
        <taxon>Insecta</taxon>
        <taxon>Pterygota</taxon>
        <taxon>Neoptera</taxon>
        <taxon>Paraneoptera</taxon>
        <taxon>Hemiptera</taxon>
        <taxon>Heteroptera</taxon>
        <taxon>Panheteroptera</taxon>
        <taxon>Cimicomorpha</taxon>
        <taxon>Miridae</taxon>
        <taxon>Dicyphina</taxon>
        <taxon>Nesidiocoris</taxon>
    </lineage>
</organism>
<dbReference type="OrthoDB" id="72369at2759"/>
<dbReference type="EMBL" id="CADCXU010028845">
    <property type="protein sequence ID" value="CAB0015267.1"/>
    <property type="molecule type" value="Genomic_DNA"/>
</dbReference>
<gene>
    <name evidence="1" type="ORF">NTEN_LOCUS19611</name>
</gene>
<dbReference type="InterPro" id="IPR032675">
    <property type="entry name" value="LRR_dom_sf"/>
</dbReference>
<evidence type="ECO:0000313" key="1">
    <source>
        <dbReference type="EMBL" id="CAB0015267.1"/>
    </source>
</evidence>
<protein>
    <recommendedName>
        <fullName evidence="3">LRRCT domain-containing protein</fullName>
    </recommendedName>
</protein>
<dbReference type="Gene3D" id="3.80.10.10">
    <property type="entry name" value="Ribonuclease Inhibitor"/>
    <property type="match status" value="1"/>
</dbReference>
<dbReference type="AlphaFoldDB" id="A0A6H5HBC1"/>